<feature type="region of interest" description="Disordered" evidence="1">
    <location>
        <begin position="84"/>
        <end position="116"/>
    </location>
</feature>
<evidence type="ECO:0000256" key="1">
    <source>
        <dbReference type="SAM" id="MobiDB-lite"/>
    </source>
</evidence>
<evidence type="ECO:0000313" key="2">
    <source>
        <dbReference type="EMBL" id="KAJ6228620.1"/>
    </source>
</evidence>
<sequence>MRISIKKDSSKSREKIGGMSEDFMIFWLETRANCLPHMHNYTRILRLLIISKYYYDATGESGKKRVRNAGKTTLSQPIFTEERFEVRPQSKKKTNNSKKEDNFAKKEEKEKNAASIFTNTDEDEDDILEEWSEDANSDRSGDTKLSKVVLEDNIIGINWRDNLCWFDSVIHSLTFVEGFVDWLKAIDTNEAKMLRAMLVSIRN</sequence>
<reference evidence="2" key="1">
    <citation type="submission" date="2022-08" db="EMBL/GenBank/DDBJ databases">
        <title>Novel sulfate-reducing endosymbionts in the free-living metamonad Anaeramoeba.</title>
        <authorList>
            <person name="Jerlstrom-Hultqvist J."/>
            <person name="Cepicka I."/>
            <person name="Gallot-Lavallee L."/>
            <person name="Salas-Leiva D."/>
            <person name="Curtis B.A."/>
            <person name="Zahonova K."/>
            <person name="Pipaliya S."/>
            <person name="Dacks J."/>
            <person name="Roger A.J."/>
        </authorList>
    </citation>
    <scope>NUCLEOTIDE SEQUENCE</scope>
    <source>
        <strain evidence="2">Schooner1</strain>
    </source>
</reference>
<organism evidence="2 3">
    <name type="scientific">Anaeramoeba flamelloides</name>
    <dbReference type="NCBI Taxonomy" id="1746091"/>
    <lineage>
        <taxon>Eukaryota</taxon>
        <taxon>Metamonada</taxon>
        <taxon>Anaeramoebidae</taxon>
        <taxon>Anaeramoeba</taxon>
    </lineage>
</organism>
<evidence type="ECO:0000313" key="3">
    <source>
        <dbReference type="Proteomes" id="UP001150062"/>
    </source>
</evidence>
<proteinExistence type="predicted"/>
<comment type="caution">
    <text evidence="2">The sequence shown here is derived from an EMBL/GenBank/DDBJ whole genome shotgun (WGS) entry which is preliminary data.</text>
</comment>
<dbReference type="EMBL" id="JAOAOG010000326">
    <property type="protein sequence ID" value="KAJ6228620.1"/>
    <property type="molecule type" value="Genomic_DNA"/>
</dbReference>
<protein>
    <submittedName>
        <fullName evidence="2">Uncharacterized protein</fullName>
    </submittedName>
</protein>
<accession>A0ABQ8X8X7</accession>
<feature type="compositionally biased region" description="Basic and acidic residues" evidence="1">
    <location>
        <begin position="97"/>
        <end position="112"/>
    </location>
</feature>
<dbReference type="Proteomes" id="UP001150062">
    <property type="component" value="Unassembled WGS sequence"/>
</dbReference>
<keyword evidence="3" id="KW-1185">Reference proteome</keyword>
<name>A0ABQ8X8X7_9EUKA</name>
<gene>
    <name evidence="2" type="ORF">M0813_08657</name>
</gene>